<reference evidence="1" key="1">
    <citation type="submission" date="2018-05" db="EMBL/GenBank/DDBJ databases">
        <authorList>
            <person name="Lanie J.A."/>
            <person name="Ng W.-L."/>
            <person name="Kazmierczak K.M."/>
            <person name="Andrzejewski T.M."/>
            <person name="Davidsen T.M."/>
            <person name="Wayne K.J."/>
            <person name="Tettelin H."/>
            <person name="Glass J.I."/>
            <person name="Rusch D."/>
            <person name="Podicherti R."/>
            <person name="Tsui H.-C.T."/>
            <person name="Winkler M.E."/>
        </authorList>
    </citation>
    <scope>NUCLEOTIDE SEQUENCE</scope>
</reference>
<organism evidence="1">
    <name type="scientific">marine metagenome</name>
    <dbReference type="NCBI Taxonomy" id="408172"/>
    <lineage>
        <taxon>unclassified sequences</taxon>
        <taxon>metagenomes</taxon>
        <taxon>ecological metagenomes</taxon>
    </lineage>
</organism>
<gene>
    <name evidence="1" type="ORF">METZ01_LOCUS229209</name>
</gene>
<accession>A0A382GNK0</accession>
<proteinExistence type="predicted"/>
<name>A0A382GNK0_9ZZZZ</name>
<evidence type="ECO:0000313" key="1">
    <source>
        <dbReference type="EMBL" id="SVB76355.1"/>
    </source>
</evidence>
<evidence type="ECO:0008006" key="2">
    <source>
        <dbReference type="Google" id="ProtNLM"/>
    </source>
</evidence>
<dbReference type="AlphaFoldDB" id="A0A382GNK0"/>
<protein>
    <recommendedName>
        <fullName evidence="2">DUF1570 domain-containing protein</fullName>
    </recommendedName>
</protein>
<sequence>MTSDAAALEITTAMRQGRDFRASKFGNGVGYAEFAVHDYKLTPAMAYTVNYGLAGLIKAHQQVFKRKVGRNFRVRFRIFGKFEDYAEYSKVRYGKTVEKNLLGFFSGSTKEIVSWKQDPRLTWRLVPTLLHEGCHSIMDEMFGTLPFWMVEGSADWLGEAPAWLQKADGLRRDQHNRWIRLNDMRKKDRLPDLRVYLLSNSYKQWNKMFDDNTGMGYDIGWSIFDFFMTTHPQSTAFLGAVVNDPAVLRGRRNGKMEAAFVQAIDKNWQGGINLLEKGWHTWIQRKSTAAEQTLRQERAKQRR</sequence>
<dbReference type="EMBL" id="UINC01056384">
    <property type="protein sequence ID" value="SVB76355.1"/>
    <property type="molecule type" value="Genomic_DNA"/>
</dbReference>